<comment type="caution">
    <text evidence="1">The sequence shown here is derived from an EMBL/GenBank/DDBJ whole genome shotgun (WGS) entry which is preliminary data.</text>
</comment>
<gene>
    <name evidence="1" type="ORF">O181_005878</name>
</gene>
<protein>
    <submittedName>
        <fullName evidence="1">Uncharacterized protein</fullName>
    </submittedName>
</protein>
<name>A0A9Q3GG02_9BASI</name>
<organism evidence="1 2">
    <name type="scientific">Austropuccinia psidii MF-1</name>
    <dbReference type="NCBI Taxonomy" id="1389203"/>
    <lineage>
        <taxon>Eukaryota</taxon>
        <taxon>Fungi</taxon>
        <taxon>Dikarya</taxon>
        <taxon>Basidiomycota</taxon>
        <taxon>Pucciniomycotina</taxon>
        <taxon>Pucciniomycetes</taxon>
        <taxon>Pucciniales</taxon>
        <taxon>Sphaerophragmiaceae</taxon>
        <taxon>Austropuccinia</taxon>
    </lineage>
</organism>
<dbReference type="Proteomes" id="UP000765509">
    <property type="component" value="Unassembled WGS sequence"/>
</dbReference>
<sequence length="61" mass="6567">MRKAKILELSCTKLSNVSATSPEYMPEPIKPLNAVLLLSAPDGSPISISPIFDMIPNSILI</sequence>
<proteinExistence type="predicted"/>
<keyword evidence="2" id="KW-1185">Reference proteome</keyword>
<accession>A0A9Q3GG02</accession>
<feature type="non-terminal residue" evidence="1">
    <location>
        <position position="1"/>
    </location>
</feature>
<evidence type="ECO:0000313" key="2">
    <source>
        <dbReference type="Proteomes" id="UP000765509"/>
    </source>
</evidence>
<evidence type="ECO:0000313" key="1">
    <source>
        <dbReference type="EMBL" id="MBW0466163.1"/>
    </source>
</evidence>
<dbReference type="EMBL" id="AVOT02001228">
    <property type="protein sequence ID" value="MBW0466163.1"/>
    <property type="molecule type" value="Genomic_DNA"/>
</dbReference>
<dbReference type="AlphaFoldDB" id="A0A9Q3GG02"/>
<reference evidence="1" key="1">
    <citation type="submission" date="2021-03" db="EMBL/GenBank/DDBJ databases">
        <title>Draft genome sequence of rust myrtle Austropuccinia psidii MF-1, a brazilian biotype.</title>
        <authorList>
            <person name="Quecine M.C."/>
            <person name="Pachon D.M.R."/>
            <person name="Bonatelli M.L."/>
            <person name="Correr F.H."/>
            <person name="Franceschini L.M."/>
            <person name="Leite T.F."/>
            <person name="Margarido G.R.A."/>
            <person name="Almeida C.A."/>
            <person name="Ferrarezi J.A."/>
            <person name="Labate C.A."/>
        </authorList>
    </citation>
    <scope>NUCLEOTIDE SEQUENCE</scope>
    <source>
        <strain evidence="1">MF-1</strain>
    </source>
</reference>